<gene>
    <name evidence="1" type="ORF">HII31_13097</name>
</gene>
<accession>A0A8H6VG15</accession>
<dbReference type="OrthoDB" id="3639461at2759"/>
<protein>
    <submittedName>
        <fullName evidence="1">Uncharacterized protein</fullName>
    </submittedName>
</protein>
<dbReference type="EMBL" id="JABCIY010000316">
    <property type="protein sequence ID" value="KAF7185600.1"/>
    <property type="molecule type" value="Genomic_DNA"/>
</dbReference>
<dbReference type="PANTHER" id="PTHR42085">
    <property type="entry name" value="F-BOX DOMAIN-CONTAINING PROTEIN"/>
    <property type="match status" value="1"/>
</dbReference>
<dbReference type="InterPro" id="IPR038883">
    <property type="entry name" value="AN11006-like"/>
</dbReference>
<dbReference type="Proteomes" id="UP000660729">
    <property type="component" value="Unassembled WGS sequence"/>
</dbReference>
<proteinExistence type="predicted"/>
<dbReference type="PANTHER" id="PTHR42085:SF2">
    <property type="entry name" value="F-BOX DOMAIN-CONTAINING PROTEIN"/>
    <property type="match status" value="1"/>
</dbReference>
<comment type="caution">
    <text evidence="1">The sequence shown here is derived from an EMBL/GenBank/DDBJ whole genome shotgun (WGS) entry which is preliminary data.</text>
</comment>
<keyword evidence="2" id="KW-1185">Reference proteome</keyword>
<sequence length="259" mass="29788">MDYSSCSRSELERFLCSRKAKCIPEDLSRNEGISTLEQLDQEWTFRFMDLPPELRDRVYEALLTRDKEAGRSDSEAGRKAHLQILPVSKKVHKEAIAIFQDVTPAIFNVIILRECYHVPSPSIRLSINGDYKARCTKGEDEIGTVLTNYPGKLPSLTNIRLHLTVKPCCERHDDDPDYGYPTTFMSAFVEHARSLRKLAVIVPVTTTMRFDTQRFLEWFDPLTKLDSGVVVKLYGFDRETRVQLKGRIEDARSKIDAER</sequence>
<dbReference type="AlphaFoldDB" id="A0A8H6VG15"/>
<organism evidence="1 2">
    <name type="scientific">Pseudocercospora fuligena</name>
    <dbReference type="NCBI Taxonomy" id="685502"/>
    <lineage>
        <taxon>Eukaryota</taxon>
        <taxon>Fungi</taxon>
        <taxon>Dikarya</taxon>
        <taxon>Ascomycota</taxon>
        <taxon>Pezizomycotina</taxon>
        <taxon>Dothideomycetes</taxon>
        <taxon>Dothideomycetidae</taxon>
        <taxon>Mycosphaerellales</taxon>
        <taxon>Mycosphaerellaceae</taxon>
        <taxon>Pseudocercospora</taxon>
    </lineage>
</organism>
<evidence type="ECO:0000313" key="2">
    <source>
        <dbReference type="Proteomes" id="UP000660729"/>
    </source>
</evidence>
<reference evidence="1" key="1">
    <citation type="submission" date="2020-04" db="EMBL/GenBank/DDBJ databases">
        <title>Draft genome resource of the tomato pathogen Pseudocercospora fuligena.</title>
        <authorList>
            <person name="Zaccaron A."/>
        </authorList>
    </citation>
    <scope>NUCLEOTIDE SEQUENCE</scope>
    <source>
        <strain evidence="1">PF001</strain>
    </source>
</reference>
<evidence type="ECO:0000313" key="1">
    <source>
        <dbReference type="EMBL" id="KAF7185600.1"/>
    </source>
</evidence>
<name>A0A8H6VG15_9PEZI</name>